<keyword evidence="2" id="KW-1185">Reference proteome</keyword>
<dbReference type="Proteomes" id="UP001302429">
    <property type="component" value="Chromosome"/>
</dbReference>
<reference evidence="1 2" key="1">
    <citation type="submission" date="2023-10" db="EMBL/GenBank/DDBJ databases">
        <title>Complete genome sequence of a Sphingomonadaceae bacterium.</title>
        <authorList>
            <person name="Yan C."/>
        </authorList>
    </citation>
    <scope>NUCLEOTIDE SEQUENCE [LARGE SCALE GENOMIC DNA]</scope>
    <source>
        <strain evidence="1 2">SCSIO 66989</strain>
    </source>
</reference>
<evidence type="ECO:0000313" key="1">
    <source>
        <dbReference type="EMBL" id="WOE76353.1"/>
    </source>
</evidence>
<dbReference type="AlphaFoldDB" id="A0AA97I2K8"/>
<gene>
    <name evidence="1" type="ORF">RB602_06470</name>
</gene>
<organism evidence="1 2">
    <name type="scientific">Alterisphingorhabdus coralli</name>
    <dbReference type="NCBI Taxonomy" id="3071408"/>
    <lineage>
        <taxon>Bacteria</taxon>
        <taxon>Pseudomonadati</taxon>
        <taxon>Pseudomonadota</taxon>
        <taxon>Alphaproteobacteria</taxon>
        <taxon>Sphingomonadales</taxon>
        <taxon>Sphingomonadaceae</taxon>
        <taxon>Alterisphingorhabdus (ex Yan et al. 2024)</taxon>
    </lineage>
</organism>
<dbReference type="RefSeq" id="WP_317084010.1">
    <property type="nucleotide sequence ID" value="NZ_CP136594.1"/>
</dbReference>
<dbReference type="KEGG" id="acoa:RB602_06470"/>
<proteinExistence type="predicted"/>
<accession>A0AA97I2K8</accession>
<evidence type="ECO:0000313" key="2">
    <source>
        <dbReference type="Proteomes" id="UP001302429"/>
    </source>
</evidence>
<dbReference type="EMBL" id="CP136594">
    <property type="protein sequence ID" value="WOE76353.1"/>
    <property type="molecule type" value="Genomic_DNA"/>
</dbReference>
<protein>
    <submittedName>
        <fullName evidence="1">Uncharacterized protein</fullName>
    </submittedName>
</protein>
<sequence>MRDREPFSFFAVFNKHGLVKTTKRQPEVRPGEIPLELHFDFPESAFQDNFIHATVKVPEEVVMLPTPIISCKPIKVPQEDGQ</sequence>
<name>A0AA97I2K8_9SPHN</name>